<name>A0A1F5AFW5_9BACT</name>
<organism evidence="1 2">
    <name type="scientific">Candidatus Sediminicultor quintus</name>
    <dbReference type="NCBI Taxonomy" id="1797291"/>
    <lineage>
        <taxon>Bacteria</taxon>
        <taxon>Pseudomonadati</taxon>
        <taxon>Atribacterota</taxon>
        <taxon>Candidatus Phoenicimicrobiia</taxon>
        <taxon>Candidatus Pheonicimicrobiales</taxon>
        <taxon>Candidatus Phoenicimicrobiaceae</taxon>
        <taxon>Candidatus Sediminicultor</taxon>
    </lineage>
</organism>
<dbReference type="AlphaFoldDB" id="A0A1F5AFW5"/>
<protein>
    <recommendedName>
        <fullName evidence="3">Addiction module toxin RelE</fullName>
    </recommendedName>
</protein>
<reference evidence="1 2" key="1">
    <citation type="journal article" date="2016" name="Nat. Commun.">
        <title>Thousands of microbial genomes shed light on interconnected biogeochemical processes in an aquifer system.</title>
        <authorList>
            <person name="Anantharaman K."/>
            <person name="Brown C.T."/>
            <person name="Hug L.A."/>
            <person name="Sharon I."/>
            <person name="Castelle C.J."/>
            <person name="Probst A.J."/>
            <person name="Thomas B.C."/>
            <person name="Singh A."/>
            <person name="Wilkins M.J."/>
            <person name="Karaoz U."/>
            <person name="Brodie E.L."/>
            <person name="Williams K.H."/>
            <person name="Hubbard S.S."/>
            <person name="Banfield J.F."/>
        </authorList>
    </citation>
    <scope>NUCLEOTIDE SEQUENCE [LARGE SCALE GENOMIC DNA]</scope>
</reference>
<proteinExistence type="predicted"/>
<evidence type="ECO:0000313" key="2">
    <source>
        <dbReference type="Proteomes" id="UP000177701"/>
    </source>
</evidence>
<comment type="caution">
    <text evidence="1">The sequence shown here is derived from an EMBL/GenBank/DDBJ whole genome shotgun (WGS) entry which is preliminary data.</text>
</comment>
<evidence type="ECO:0000313" key="1">
    <source>
        <dbReference type="EMBL" id="OGD17370.1"/>
    </source>
</evidence>
<accession>A0A1F5AFW5</accession>
<gene>
    <name evidence="1" type="ORF">A2V47_00385</name>
</gene>
<dbReference type="Proteomes" id="UP000177701">
    <property type="component" value="Unassembled WGS sequence"/>
</dbReference>
<sequence>MLPDFKKDFKKLETNYPTLKQDLEVFVSTQLKLSHKLNIDNGGIVQISGLSISIPKIYKARKFTCKSLKGRGSYSGIRIIYVYFKDDDRIELVEMYFKGNKENEDRQRIQKYYSDEKQEK</sequence>
<dbReference type="EMBL" id="MEYH01000007">
    <property type="protein sequence ID" value="OGD17370.1"/>
    <property type="molecule type" value="Genomic_DNA"/>
</dbReference>
<evidence type="ECO:0008006" key="3">
    <source>
        <dbReference type="Google" id="ProtNLM"/>
    </source>
</evidence>